<dbReference type="eggNOG" id="COG3903">
    <property type="taxonomic scope" value="Bacteria"/>
</dbReference>
<dbReference type="STRING" id="1150864.MILUP08_43260"/>
<protein>
    <submittedName>
        <fullName evidence="3">Uncharacterized protein</fullName>
    </submittedName>
</protein>
<feature type="region of interest" description="Disordered" evidence="1">
    <location>
        <begin position="1"/>
        <end position="22"/>
    </location>
</feature>
<keyword evidence="4" id="KW-1185">Reference proteome</keyword>
<feature type="transmembrane region" description="Helical" evidence="2">
    <location>
        <begin position="424"/>
        <end position="445"/>
    </location>
</feature>
<feature type="transmembrane region" description="Helical" evidence="2">
    <location>
        <begin position="378"/>
        <end position="402"/>
    </location>
</feature>
<keyword evidence="2" id="KW-0812">Transmembrane</keyword>
<comment type="caution">
    <text evidence="3">The sequence shown here is derived from an EMBL/GenBank/DDBJ whole genome shotgun (WGS) entry which is preliminary data.</text>
</comment>
<evidence type="ECO:0000313" key="3">
    <source>
        <dbReference type="EMBL" id="CCH18351.1"/>
    </source>
</evidence>
<accession>I0L3F4</accession>
<feature type="compositionally biased region" description="Basic and acidic residues" evidence="1">
    <location>
        <begin position="1"/>
        <end position="16"/>
    </location>
</feature>
<keyword evidence="2" id="KW-0472">Membrane</keyword>
<proteinExistence type="predicted"/>
<dbReference type="OrthoDB" id="3261206at2"/>
<dbReference type="AlphaFoldDB" id="I0L3F4"/>
<keyword evidence="2" id="KW-1133">Transmembrane helix</keyword>
<feature type="region of interest" description="Disordered" evidence="1">
    <location>
        <begin position="237"/>
        <end position="275"/>
    </location>
</feature>
<dbReference type="EMBL" id="CAIE01000026">
    <property type="protein sequence ID" value="CCH18351.1"/>
    <property type="molecule type" value="Genomic_DNA"/>
</dbReference>
<reference evidence="4" key="1">
    <citation type="journal article" date="2012" name="J. Bacteriol.">
        <title>Genome Sequence of Micromonospora lupini Lupac 08, Isolated from Root Nodules of Lupinus angustifolius.</title>
        <authorList>
            <person name="Alonso-Vega P."/>
            <person name="Normand P."/>
            <person name="Bacigalupe R."/>
            <person name="Pujic P."/>
            <person name="Lajus A."/>
            <person name="Vallenet D."/>
            <person name="Carro L."/>
            <person name="Coll P."/>
            <person name="Trujillo M.E."/>
        </authorList>
    </citation>
    <scope>NUCLEOTIDE SEQUENCE [LARGE SCALE GENOMIC DNA]</scope>
    <source>
        <strain evidence="4">Lupac 08</strain>
    </source>
</reference>
<dbReference type="Proteomes" id="UP000003448">
    <property type="component" value="Unassembled WGS sequence"/>
</dbReference>
<organism evidence="3 4">
    <name type="scientific">Micromonospora lupini str. Lupac 08</name>
    <dbReference type="NCBI Taxonomy" id="1150864"/>
    <lineage>
        <taxon>Bacteria</taxon>
        <taxon>Bacillati</taxon>
        <taxon>Actinomycetota</taxon>
        <taxon>Actinomycetes</taxon>
        <taxon>Micromonosporales</taxon>
        <taxon>Micromonosporaceae</taxon>
        <taxon>Micromonospora</taxon>
    </lineage>
</organism>
<evidence type="ECO:0000313" key="4">
    <source>
        <dbReference type="Proteomes" id="UP000003448"/>
    </source>
</evidence>
<sequence>MGDSRQPEDNRSRGIDARQAQGLQVGDHNRQYNISGPVVRSAYLAEVHRIAPAELLDRDAELARLAAFCTGDGPGAYQRWEAAPRAGMTALLSWFVLHPPPGVRIVSYFANAGRSEQDSRDAFVDVVLEQLVELTGGSMPGHLTRATQEAHLLGRYIDAAQACERRDERLVLVVDGLDARRNASGVATLLPDRLVGGTRVVLGTDLGWRAPADLPPRHPLRDRTRPHLLPPFVAPAERARRKADAARRAAERAQREAEAARREAEREQAAAEERRNVQRRIDEWQAAEAERLSLAARAAAVRRALTFVVGWTGLFVLLTWLILGWTHPGVAGILSAQLVAGGLAAAIVLVPAAFRLGAAYAPVPASPAAWIDRSRYGLLLQLIAFPVLVVVGGAMASDYLLFRHTRQLERSLGMAGALPSFDEVVAVFFLLLIAGGCAWAGWCLAARSARPWDERQRERERAYRAVLRATSAGTERGAYPGTSADVLSQRAADRARAYQDLLARLAGHHRRNPPR</sequence>
<evidence type="ECO:0000256" key="2">
    <source>
        <dbReference type="SAM" id="Phobius"/>
    </source>
</evidence>
<feature type="compositionally biased region" description="Basic and acidic residues" evidence="1">
    <location>
        <begin position="242"/>
        <end position="275"/>
    </location>
</feature>
<dbReference type="RefSeq" id="WP_007459655.1">
    <property type="nucleotide sequence ID" value="NZ_HF570108.1"/>
</dbReference>
<feature type="transmembrane region" description="Helical" evidence="2">
    <location>
        <begin position="304"/>
        <end position="323"/>
    </location>
</feature>
<feature type="transmembrane region" description="Helical" evidence="2">
    <location>
        <begin position="329"/>
        <end position="357"/>
    </location>
</feature>
<gene>
    <name evidence="3" type="ORF">MILUP08_43260</name>
</gene>
<name>I0L3F4_9ACTN</name>
<evidence type="ECO:0000256" key="1">
    <source>
        <dbReference type="SAM" id="MobiDB-lite"/>
    </source>
</evidence>